<evidence type="ECO:0000313" key="3">
    <source>
        <dbReference type="EMBL" id="SLN69615.1"/>
    </source>
</evidence>
<gene>
    <name evidence="3" type="ORF">RUM8411_03561</name>
</gene>
<dbReference type="InterPro" id="IPR019494">
    <property type="entry name" value="FIST_C"/>
</dbReference>
<dbReference type="RefSeq" id="WP_085824023.1">
    <property type="nucleotide sequence ID" value="NZ_FWFP01000011.1"/>
</dbReference>
<dbReference type="Pfam" id="PF10442">
    <property type="entry name" value="FIST_C"/>
    <property type="match status" value="1"/>
</dbReference>
<dbReference type="PANTHER" id="PTHR40252">
    <property type="entry name" value="BLR0328 PROTEIN"/>
    <property type="match status" value="1"/>
</dbReference>
<proteinExistence type="predicted"/>
<dbReference type="Proteomes" id="UP000193778">
    <property type="component" value="Unassembled WGS sequence"/>
</dbReference>
<dbReference type="SMART" id="SM00897">
    <property type="entry name" value="FIST"/>
    <property type="match status" value="1"/>
</dbReference>
<dbReference type="SMART" id="SM01204">
    <property type="entry name" value="FIST_C"/>
    <property type="match status" value="1"/>
</dbReference>
<dbReference type="AlphaFoldDB" id="A0A1X7A491"/>
<dbReference type="EMBL" id="FWFP01000011">
    <property type="protein sequence ID" value="SLN69615.1"/>
    <property type="molecule type" value="Genomic_DNA"/>
</dbReference>
<feature type="domain" description="FIST C-domain" evidence="2">
    <location>
        <begin position="234"/>
        <end position="364"/>
    </location>
</feature>
<accession>A0A1X7A491</accession>
<reference evidence="4" key="1">
    <citation type="submission" date="2017-03" db="EMBL/GenBank/DDBJ databases">
        <authorList>
            <person name="Rodrigo-Torres L."/>
            <person name="Arahal R.D."/>
            <person name="Lucena T."/>
        </authorList>
    </citation>
    <scope>NUCLEOTIDE SEQUENCE [LARGE SCALE GENOMIC DNA]</scope>
    <source>
        <strain evidence="4">CECT 8411</strain>
    </source>
</reference>
<evidence type="ECO:0000259" key="1">
    <source>
        <dbReference type="SMART" id="SM00897"/>
    </source>
</evidence>
<evidence type="ECO:0000313" key="4">
    <source>
        <dbReference type="Proteomes" id="UP000193778"/>
    </source>
</evidence>
<dbReference type="InterPro" id="IPR013702">
    <property type="entry name" value="FIST_domain_N"/>
</dbReference>
<keyword evidence="4" id="KW-1185">Reference proteome</keyword>
<dbReference type="OrthoDB" id="9807948at2"/>
<protein>
    <submittedName>
        <fullName evidence="3">FIST N domain protein</fullName>
    </submittedName>
</protein>
<feature type="domain" description="FIST" evidence="1">
    <location>
        <begin position="36"/>
        <end position="233"/>
    </location>
</feature>
<dbReference type="Pfam" id="PF08495">
    <property type="entry name" value="FIST"/>
    <property type="match status" value="1"/>
</dbReference>
<name>A0A1X7A491_9RHOB</name>
<evidence type="ECO:0000259" key="2">
    <source>
        <dbReference type="SMART" id="SM01204"/>
    </source>
</evidence>
<dbReference type="PANTHER" id="PTHR40252:SF2">
    <property type="entry name" value="BLR0328 PROTEIN"/>
    <property type="match status" value="1"/>
</dbReference>
<organism evidence="3 4">
    <name type="scientific">Ruegeria meonggei</name>
    <dbReference type="NCBI Taxonomy" id="1446476"/>
    <lineage>
        <taxon>Bacteria</taxon>
        <taxon>Pseudomonadati</taxon>
        <taxon>Pseudomonadota</taxon>
        <taxon>Alphaproteobacteria</taxon>
        <taxon>Rhodobacterales</taxon>
        <taxon>Roseobacteraceae</taxon>
        <taxon>Ruegeria</taxon>
    </lineage>
</organism>
<sequence length="385" mass="42007">MRDLEPRPNFIAIGRSASSDPATAVEEACADIDCLSSCFVLAFVPSNHDPAEVSRRLNWKLAGVPVFGCTTAGQITRSGYESDALLLLAFPKSNFRCSSILYEELRPLDSTEIAATAQRQAERFRHTAGWNRLALVFSDGLSKQEDLLVSTLETVLDGLSIFGGSAGDGLQYEETFVLHGGSAYSNAAILLLIETNLGFQGIGFDHFLPIGSEIIITDANPEERVVYEINGAPAAQEYARLVGCAAEDLSPLVFAENPLLLRQNLNYYVRAIREPMDGGSLSFLAAIDDGLIMTLGRGKEIIETLKSGLDVRDNTGTAPDFILGFDCILRKLEIEQKQLSNQVSDVLQSHRVVGFNTYGEQQSGVHMNQTFVGVAFFEPEKRDLS</sequence>